<proteinExistence type="predicted"/>
<feature type="signal peptide" evidence="1">
    <location>
        <begin position="1"/>
        <end position="23"/>
    </location>
</feature>
<sequence length="84" mass="9714">MLKKRKIWLLALALSLPLAGTVAWNLHQCGQECDHTEIASIKWRTWLAGSSGSSQYHFIDLLELLYRATHDDDQEKQNAFMDRQ</sequence>
<dbReference type="RefSeq" id="WP_136853915.1">
    <property type="nucleotide sequence ID" value="NZ_SWCI01000010.1"/>
</dbReference>
<comment type="caution">
    <text evidence="2">The sequence shown here is derived from an EMBL/GenBank/DDBJ whole genome shotgun (WGS) entry which is preliminary data.</text>
</comment>
<gene>
    <name evidence="2" type="ORF">FCL40_13950</name>
</gene>
<evidence type="ECO:0000313" key="2">
    <source>
        <dbReference type="EMBL" id="TKB48025.1"/>
    </source>
</evidence>
<keyword evidence="1" id="KW-0732">Signal</keyword>
<accession>A0A4U1BCT2</accession>
<dbReference type="OrthoDB" id="5772064at2"/>
<protein>
    <recommendedName>
        <fullName evidence="4">Secreted protein</fullName>
    </recommendedName>
</protein>
<name>A0A4U1BCT2_9GAMM</name>
<feature type="chain" id="PRO_5020427575" description="Secreted protein" evidence="1">
    <location>
        <begin position="24"/>
        <end position="84"/>
    </location>
</feature>
<keyword evidence="3" id="KW-1185">Reference proteome</keyword>
<dbReference type="Proteomes" id="UP000305674">
    <property type="component" value="Unassembled WGS sequence"/>
</dbReference>
<evidence type="ECO:0000313" key="3">
    <source>
        <dbReference type="Proteomes" id="UP000305674"/>
    </source>
</evidence>
<evidence type="ECO:0000256" key="1">
    <source>
        <dbReference type="SAM" id="SignalP"/>
    </source>
</evidence>
<reference evidence="2 3" key="1">
    <citation type="submission" date="2019-04" db="EMBL/GenBank/DDBJ databases">
        <authorList>
            <person name="Hwang J.C."/>
        </authorList>
    </citation>
    <scope>NUCLEOTIDE SEQUENCE [LARGE SCALE GENOMIC DNA]</scope>
    <source>
        <strain evidence="2 3">IMCC35001</strain>
    </source>
</reference>
<organism evidence="2 3">
    <name type="scientific">Ferrimonas sediminicola</name>
    <dbReference type="NCBI Taxonomy" id="2569538"/>
    <lineage>
        <taxon>Bacteria</taxon>
        <taxon>Pseudomonadati</taxon>
        <taxon>Pseudomonadota</taxon>
        <taxon>Gammaproteobacteria</taxon>
        <taxon>Alteromonadales</taxon>
        <taxon>Ferrimonadaceae</taxon>
        <taxon>Ferrimonas</taxon>
    </lineage>
</organism>
<evidence type="ECO:0008006" key="4">
    <source>
        <dbReference type="Google" id="ProtNLM"/>
    </source>
</evidence>
<dbReference type="AlphaFoldDB" id="A0A4U1BCT2"/>
<dbReference type="EMBL" id="SWCI01000010">
    <property type="protein sequence ID" value="TKB48025.1"/>
    <property type="molecule type" value="Genomic_DNA"/>
</dbReference>